<reference evidence="1 3" key="2">
    <citation type="journal article" date="2014" name="BMC Genomics">
        <title>An improved genome release (version Mt4.0) for the model legume Medicago truncatula.</title>
        <authorList>
            <person name="Tang H."/>
            <person name="Krishnakumar V."/>
            <person name="Bidwell S."/>
            <person name="Rosen B."/>
            <person name="Chan A."/>
            <person name="Zhou S."/>
            <person name="Gentzbittel L."/>
            <person name="Childs K.L."/>
            <person name="Yandell M."/>
            <person name="Gundlach H."/>
            <person name="Mayer K.F."/>
            <person name="Schwartz D.C."/>
            <person name="Town C.D."/>
        </authorList>
    </citation>
    <scope>GENOME REANNOTATION</scope>
    <source>
        <strain evidence="1">A17</strain>
        <strain evidence="2 3">cv. Jemalong A17</strain>
    </source>
</reference>
<evidence type="ECO:0000313" key="2">
    <source>
        <dbReference type="EnsemblPlants" id="KEH25143"/>
    </source>
</evidence>
<dbReference type="EMBL" id="CM001222">
    <property type="protein sequence ID" value="KEH25143.1"/>
    <property type="molecule type" value="Genomic_DNA"/>
</dbReference>
<dbReference type="AlphaFoldDB" id="A0A072U7N3"/>
<protein>
    <submittedName>
        <fullName evidence="1 2">Uncharacterized protein</fullName>
    </submittedName>
</protein>
<keyword evidence="3" id="KW-1185">Reference proteome</keyword>
<organism evidence="1 3">
    <name type="scientific">Medicago truncatula</name>
    <name type="common">Barrel medic</name>
    <name type="synonym">Medicago tribuloides</name>
    <dbReference type="NCBI Taxonomy" id="3880"/>
    <lineage>
        <taxon>Eukaryota</taxon>
        <taxon>Viridiplantae</taxon>
        <taxon>Streptophyta</taxon>
        <taxon>Embryophyta</taxon>
        <taxon>Tracheophyta</taxon>
        <taxon>Spermatophyta</taxon>
        <taxon>Magnoliopsida</taxon>
        <taxon>eudicotyledons</taxon>
        <taxon>Gunneridae</taxon>
        <taxon>Pentapetalae</taxon>
        <taxon>rosids</taxon>
        <taxon>fabids</taxon>
        <taxon>Fabales</taxon>
        <taxon>Fabaceae</taxon>
        <taxon>Papilionoideae</taxon>
        <taxon>50 kb inversion clade</taxon>
        <taxon>NPAAA clade</taxon>
        <taxon>Hologalegina</taxon>
        <taxon>IRL clade</taxon>
        <taxon>Trifolieae</taxon>
        <taxon>Medicago</taxon>
    </lineage>
</organism>
<dbReference type="HOGENOM" id="CLU_2336859_0_0_1"/>
<name>A0A072U7N3_MEDTR</name>
<accession>A0A072U7N3</accession>
<evidence type="ECO:0000313" key="3">
    <source>
        <dbReference type="Proteomes" id="UP000002051"/>
    </source>
</evidence>
<dbReference type="EnsemblPlants" id="KEH25143">
    <property type="protein sequence ID" value="KEH25143"/>
    <property type="gene ID" value="MTR_6g015915"/>
</dbReference>
<reference evidence="1 3" key="1">
    <citation type="journal article" date="2011" name="Nature">
        <title>The Medicago genome provides insight into the evolution of rhizobial symbioses.</title>
        <authorList>
            <person name="Young N.D."/>
            <person name="Debelle F."/>
            <person name="Oldroyd G.E."/>
            <person name="Geurts R."/>
            <person name="Cannon S.B."/>
            <person name="Udvardi M.K."/>
            <person name="Benedito V.A."/>
            <person name="Mayer K.F."/>
            <person name="Gouzy J."/>
            <person name="Schoof H."/>
            <person name="Van de Peer Y."/>
            <person name="Proost S."/>
            <person name="Cook D.R."/>
            <person name="Meyers B.C."/>
            <person name="Spannagl M."/>
            <person name="Cheung F."/>
            <person name="De Mita S."/>
            <person name="Krishnakumar V."/>
            <person name="Gundlach H."/>
            <person name="Zhou S."/>
            <person name="Mudge J."/>
            <person name="Bharti A.K."/>
            <person name="Murray J.D."/>
            <person name="Naoumkina M.A."/>
            <person name="Rosen B."/>
            <person name="Silverstein K.A."/>
            <person name="Tang H."/>
            <person name="Rombauts S."/>
            <person name="Zhao P.X."/>
            <person name="Zhou P."/>
            <person name="Barbe V."/>
            <person name="Bardou P."/>
            <person name="Bechner M."/>
            <person name="Bellec A."/>
            <person name="Berger A."/>
            <person name="Berges H."/>
            <person name="Bidwell S."/>
            <person name="Bisseling T."/>
            <person name="Choisne N."/>
            <person name="Couloux A."/>
            <person name="Denny R."/>
            <person name="Deshpande S."/>
            <person name="Dai X."/>
            <person name="Doyle J.J."/>
            <person name="Dudez A.M."/>
            <person name="Farmer A.D."/>
            <person name="Fouteau S."/>
            <person name="Franken C."/>
            <person name="Gibelin C."/>
            <person name="Gish J."/>
            <person name="Goldstein S."/>
            <person name="Gonzalez A.J."/>
            <person name="Green P.J."/>
            <person name="Hallab A."/>
            <person name="Hartog M."/>
            <person name="Hua A."/>
            <person name="Humphray S.J."/>
            <person name="Jeong D.H."/>
            <person name="Jing Y."/>
            <person name="Jocker A."/>
            <person name="Kenton S.M."/>
            <person name="Kim D.J."/>
            <person name="Klee K."/>
            <person name="Lai H."/>
            <person name="Lang C."/>
            <person name="Lin S."/>
            <person name="Macmil S.L."/>
            <person name="Magdelenat G."/>
            <person name="Matthews L."/>
            <person name="McCorrison J."/>
            <person name="Monaghan E.L."/>
            <person name="Mun J.H."/>
            <person name="Najar F.Z."/>
            <person name="Nicholson C."/>
            <person name="Noirot C."/>
            <person name="O'Bleness M."/>
            <person name="Paule C.R."/>
            <person name="Poulain J."/>
            <person name="Prion F."/>
            <person name="Qin B."/>
            <person name="Qu C."/>
            <person name="Retzel E.F."/>
            <person name="Riddle C."/>
            <person name="Sallet E."/>
            <person name="Samain S."/>
            <person name="Samson N."/>
            <person name="Sanders I."/>
            <person name="Saurat O."/>
            <person name="Scarpelli C."/>
            <person name="Schiex T."/>
            <person name="Segurens B."/>
            <person name="Severin A.J."/>
            <person name="Sherrier D.J."/>
            <person name="Shi R."/>
            <person name="Sims S."/>
            <person name="Singer S.R."/>
            <person name="Sinharoy S."/>
            <person name="Sterck L."/>
            <person name="Viollet A."/>
            <person name="Wang B.B."/>
            <person name="Wang K."/>
            <person name="Wang M."/>
            <person name="Wang X."/>
            <person name="Warfsmann J."/>
            <person name="Weissenbach J."/>
            <person name="White D.D."/>
            <person name="White J.D."/>
            <person name="Wiley G.B."/>
            <person name="Wincker P."/>
            <person name="Xing Y."/>
            <person name="Yang L."/>
            <person name="Yao Z."/>
            <person name="Ying F."/>
            <person name="Zhai J."/>
            <person name="Zhou L."/>
            <person name="Zuber A."/>
            <person name="Denarie J."/>
            <person name="Dixon R.A."/>
            <person name="May G.D."/>
            <person name="Schwartz D.C."/>
            <person name="Rogers J."/>
            <person name="Quetier F."/>
            <person name="Town C.D."/>
            <person name="Roe B.A."/>
        </authorList>
    </citation>
    <scope>NUCLEOTIDE SEQUENCE [LARGE SCALE GENOMIC DNA]</scope>
    <source>
        <strain evidence="1">A17</strain>
        <strain evidence="2 3">cv. Jemalong A17</strain>
    </source>
</reference>
<dbReference type="Proteomes" id="UP000002051">
    <property type="component" value="Chromosome 6"/>
</dbReference>
<sequence length="98" mass="10711">MEIINTLVRVSVGGAVVILPYTNSGSVAKRLKESDLVVTQPDNILDGDFDFVKSSNGLSDLFKVRSNKIRTFWVGSKSFVKIWAPKTLPESSLIPNAS</sequence>
<proteinExistence type="predicted"/>
<gene>
    <name evidence="1" type="ordered locus">MTR_6g015915</name>
</gene>
<reference evidence="2" key="3">
    <citation type="submission" date="2015-04" db="UniProtKB">
        <authorList>
            <consortium name="EnsemblPlants"/>
        </authorList>
    </citation>
    <scope>IDENTIFICATION</scope>
    <source>
        <strain evidence="2">cv. Jemalong A17</strain>
    </source>
</reference>
<evidence type="ECO:0000313" key="1">
    <source>
        <dbReference type="EMBL" id="KEH25143.1"/>
    </source>
</evidence>